<reference evidence="11" key="1">
    <citation type="journal article" date="2020" name="Stud. Mycol.">
        <title>101 Dothideomycetes genomes: a test case for predicting lifestyles and emergence of pathogens.</title>
        <authorList>
            <person name="Haridas S."/>
            <person name="Albert R."/>
            <person name="Binder M."/>
            <person name="Bloem J."/>
            <person name="Labutti K."/>
            <person name="Salamov A."/>
            <person name="Andreopoulos B."/>
            <person name="Baker S."/>
            <person name="Barry K."/>
            <person name="Bills G."/>
            <person name="Bluhm B."/>
            <person name="Cannon C."/>
            <person name="Castanera R."/>
            <person name="Culley D."/>
            <person name="Daum C."/>
            <person name="Ezra D."/>
            <person name="Gonzalez J."/>
            <person name="Henrissat B."/>
            <person name="Kuo A."/>
            <person name="Liang C."/>
            <person name="Lipzen A."/>
            <person name="Lutzoni F."/>
            <person name="Magnuson J."/>
            <person name="Mondo S."/>
            <person name="Nolan M."/>
            <person name="Ohm R."/>
            <person name="Pangilinan J."/>
            <person name="Park H.-J."/>
            <person name="Ramirez L."/>
            <person name="Alfaro M."/>
            <person name="Sun H."/>
            <person name="Tritt A."/>
            <person name="Yoshinaga Y."/>
            <person name="Zwiers L.-H."/>
            <person name="Turgeon B."/>
            <person name="Goodwin S."/>
            <person name="Spatafora J."/>
            <person name="Crous P."/>
            <person name="Grigoriev I."/>
        </authorList>
    </citation>
    <scope>NUCLEOTIDE SEQUENCE</scope>
    <source>
        <strain evidence="11">CBS 122681</strain>
    </source>
</reference>
<dbReference type="GO" id="GO:0046872">
    <property type="term" value="F:metal ion binding"/>
    <property type="evidence" value="ECO:0007669"/>
    <property type="project" value="InterPro"/>
</dbReference>
<evidence type="ECO:0000256" key="9">
    <source>
        <dbReference type="SAM" id="SignalP"/>
    </source>
</evidence>
<feature type="chain" id="PRO_5025472297" description="superoxide dismutase" evidence="9">
    <location>
        <begin position="18"/>
        <end position="261"/>
    </location>
</feature>
<dbReference type="EC" id="1.15.1.1" evidence="4"/>
<feature type="domain" description="Superoxide dismutase copper/zinc binding" evidence="10">
    <location>
        <begin position="48"/>
        <end position="170"/>
    </location>
</feature>
<evidence type="ECO:0000313" key="12">
    <source>
        <dbReference type="Proteomes" id="UP000799324"/>
    </source>
</evidence>
<comment type="subcellular location">
    <subcellularLocation>
        <location evidence="1">Cell envelope</location>
    </subcellularLocation>
    <subcellularLocation>
        <location evidence="2">Secreted</location>
    </subcellularLocation>
</comment>
<dbReference type="Gene3D" id="2.60.40.200">
    <property type="entry name" value="Superoxide dismutase, copper/zinc binding domain"/>
    <property type="match status" value="1"/>
</dbReference>
<dbReference type="SUPFAM" id="SSF49329">
    <property type="entry name" value="Cu,Zn superoxide dismutase-like"/>
    <property type="match status" value="1"/>
</dbReference>
<feature type="region of interest" description="Disordered" evidence="8">
    <location>
        <begin position="219"/>
        <end position="240"/>
    </location>
</feature>
<evidence type="ECO:0000256" key="6">
    <source>
        <dbReference type="ARBA" id="ARBA00022862"/>
    </source>
</evidence>
<dbReference type="InterPro" id="IPR036423">
    <property type="entry name" value="SOD-like_Cu/Zn_dom_sf"/>
</dbReference>
<dbReference type="AlphaFoldDB" id="A0A6A6TC07"/>
<evidence type="ECO:0000313" key="11">
    <source>
        <dbReference type="EMBL" id="KAF2657509.1"/>
    </source>
</evidence>
<feature type="signal peptide" evidence="9">
    <location>
        <begin position="1"/>
        <end position="17"/>
    </location>
</feature>
<gene>
    <name evidence="11" type="ORF">K491DRAFT_677169</name>
</gene>
<proteinExistence type="inferred from homology"/>
<evidence type="ECO:0000256" key="2">
    <source>
        <dbReference type="ARBA" id="ARBA00004613"/>
    </source>
</evidence>
<dbReference type="Proteomes" id="UP000799324">
    <property type="component" value="Unassembled WGS sequence"/>
</dbReference>
<sequence>MRFSIYAIVAAASAVSAQSSTASAPEITGNPIGVQYQATLPDKAGTTVRGVVKASSGGDGKGVAFQIEVSGLPDASLGPFMYHIHEKPVPADGNCTGAGAHLDPYKRGETPVCDATKPATCQVGDLSGKHGNITNSPADSTTFVDFYTSTDPSSNAFLGNLSFVIHSNNKTRLTCANFSLNGAESSSTVSSGYALPTVNGTHIATGTASATITVPASATTFHSGTPTQPSNPSTTSAPASGASKTVVAGAAVLAGALALVL</sequence>
<evidence type="ECO:0000256" key="1">
    <source>
        <dbReference type="ARBA" id="ARBA00004196"/>
    </source>
</evidence>
<keyword evidence="5" id="KW-0964">Secreted</keyword>
<name>A0A6A6TC07_9PLEO</name>
<dbReference type="FunFam" id="2.60.40.200:FF:000007">
    <property type="entry name" value="Cell surface Cu-only superoxide dismutase 5"/>
    <property type="match status" value="1"/>
</dbReference>
<comment type="catalytic activity">
    <reaction evidence="7">
        <text>2 superoxide + 2 H(+) = H2O2 + O2</text>
        <dbReference type="Rhea" id="RHEA:20696"/>
        <dbReference type="ChEBI" id="CHEBI:15378"/>
        <dbReference type="ChEBI" id="CHEBI:15379"/>
        <dbReference type="ChEBI" id="CHEBI:16240"/>
        <dbReference type="ChEBI" id="CHEBI:18421"/>
        <dbReference type="EC" id="1.15.1.1"/>
    </reaction>
</comment>
<dbReference type="OrthoDB" id="159229at2759"/>
<dbReference type="GO" id="GO:0005576">
    <property type="term" value="C:extracellular region"/>
    <property type="evidence" value="ECO:0007669"/>
    <property type="project" value="UniProtKB-SubCell"/>
</dbReference>
<accession>A0A6A6TC07</accession>
<dbReference type="Pfam" id="PF00080">
    <property type="entry name" value="Sod_Cu"/>
    <property type="match status" value="1"/>
</dbReference>
<evidence type="ECO:0000259" key="10">
    <source>
        <dbReference type="Pfam" id="PF00080"/>
    </source>
</evidence>
<protein>
    <recommendedName>
        <fullName evidence="4">superoxide dismutase</fullName>
        <ecNumber evidence="4">1.15.1.1</ecNumber>
    </recommendedName>
</protein>
<keyword evidence="12" id="KW-1185">Reference proteome</keyword>
<comment type="similarity">
    <text evidence="3">Belongs to the Cu-Zn superoxide dismutase family.</text>
</comment>
<dbReference type="InterPro" id="IPR001424">
    <property type="entry name" value="SOD_Cu_Zn_dom"/>
</dbReference>
<organism evidence="11 12">
    <name type="scientific">Lophiostoma macrostomum CBS 122681</name>
    <dbReference type="NCBI Taxonomy" id="1314788"/>
    <lineage>
        <taxon>Eukaryota</taxon>
        <taxon>Fungi</taxon>
        <taxon>Dikarya</taxon>
        <taxon>Ascomycota</taxon>
        <taxon>Pezizomycotina</taxon>
        <taxon>Dothideomycetes</taxon>
        <taxon>Pleosporomycetidae</taxon>
        <taxon>Pleosporales</taxon>
        <taxon>Lophiostomataceae</taxon>
        <taxon>Lophiostoma</taxon>
    </lineage>
</organism>
<keyword evidence="6" id="KW-0049">Antioxidant</keyword>
<evidence type="ECO:0000256" key="7">
    <source>
        <dbReference type="ARBA" id="ARBA00049204"/>
    </source>
</evidence>
<dbReference type="EMBL" id="MU004324">
    <property type="protein sequence ID" value="KAF2657509.1"/>
    <property type="molecule type" value="Genomic_DNA"/>
</dbReference>
<dbReference type="GO" id="GO:0004784">
    <property type="term" value="F:superoxide dismutase activity"/>
    <property type="evidence" value="ECO:0007669"/>
    <property type="project" value="UniProtKB-EC"/>
</dbReference>
<evidence type="ECO:0000256" key="3">
    <source>
        <dbReference type="ARBA" id="ARBA00010457"/>
    </source>
</evidence>
<evidence type="ECO:0000256" key="5">
    <source>
        <dbReference type="ARBA" id="ARBA00022525"/>
    </source>
</evidence>
<evidence type="ECO:0000256" key="4">
    <source>
        <dbReference type="ARBA" id="ARBA00012682"/>
    </source>
</evidence>
<keyword evidence="9" id="KW-0732">Signal</keyword>
<evidence type="ECO:0000256" key="8">
    <source>
        <dbReference type="SAM" id="MobiDB-lite"/>
    </source>
</evidence>
<feature type="compositionally biased region" description="Low complexity" evidence="8">
    <location>
        <begin position="223"/>
        <end position="240"/>
    </location>
</feature>